<proteinExistence type="predicted"/>
<evidence type="ECO:0000313" key="2">
    <source>
        <dbReference type="Proteomes" id="UP000324176"/>
    </source>
</evidence>
<dbReference type="AlphaFoldDB" id="A0A5D3Y9U4"/>
<organism evidence="1 2">
    <name type="scientific">Nitrosomonas communis</name>
    <dbReference type="NCBI Taxonomy" id="44574"/>
    <lineage>
        <taxon>Bacteria</taxon>
        <taxon>Pseudomonadati</taxon>
        <taxon>Pseudomonadota</taxon>
        <taxon>Betaproteobacteria</taxon>
        <taxon>Nitrosomonadales</taxon>
        <taxon>Nitrosomonadaceae</taxon>
        <taxon>Nitrosomonas</taxon>
    </lineage>
</organism>
<name>A0A5D3Y9U4_9PROT</name>
<gene>
    <name evidence="1" type="ORF">BCL69_10497</name>
</gene>
<evidence type="ECO:0000313" key="1">
    <source>
        <dbReference type="EMBL" id="TYP81863.1"/>
    </source>
</evidence>
<protein>
    <submittedName>
        <fullName evidence="1">Uncharacterized protein</fullName>
    </submittedName>
</protein>
<accession>A0A5D3Y9U4</accession>
<reference evidence="1 2" key="1">
    <citation type="submission" date="2019-07" db="EMBL/GenBank/DDBJ databases">
        <title>Active sludge and wastewater microbial communities from Klosterneuburg, Austria.</title>
        <authorList>
            <person name="Wagner M."/>
        </authorList>
    </citation>
    <scope>NUCLEOTIDE SEQUENCE [LARGE SCALE GENOMIC DNA]</scope>
    <source>
        <strain evidence="1 2">Nm2</strain>
    </source>
</reference>
<sequence>MKFRVIFPDAIDPIEPHAMRVDIEIGRRTKTLNQRERPGLGITLFESDLFDQKM</sequence>
<dbReference type="Proteomes" id="UP000324176">
    <property type="component" value="Unassembled WGS sequence"/>
</dbReference>
<dbReference type="EMBL" id="VNHT01000049">
    <property type="protein sequence ID" value="TYP81863.1"/>
    <property type="molecule type" value="Genomic_DNA"/>
</dbReference>
<comment type="caution">
    <text evidence="1">The sequence shown here is derived from an EMBL/GenBank/DDBJ whole genome shotgun (WGS) entry which is preliminary data.</text>
</comment>
<dbReference type="RefSeq" id="WP_158441433.1">
    <property type="nucleotide sequence ID" value="NZ_CP011451.1"/>
</dbReference>